<evidence type="ECO:0000256" key="2">
    <source>
        <dbReference type="ARBA" id="ARBA00022857"/>
    </source>
</evidence>
<keyword evidence="6" id="KW-1185">Reference proteome</keyword>
<comment type="caution">
    <text evidence="5">The sequence shown here is derived from an EMBL/GenBank/DDBJ whole genome shotgun (WGS) entry which is preliminary data.</text>
</comment>
<dbReference type="InterPro" id="IPR018170">
    <property type="entry name" value="Aldo/ket_reductase_CS"/>
</dbReference>
<name>A0ABU9XH53_9BACI</name>
<dbReference type="PIRSF" id="PIRSF000097">
    <property type="entry name" value="AKR"/>
    <property type="match status" value="1"/>
</dbReference>
<dbReference type="PANTHER" id="PTHR43827:SF3">
    <property type="entry name" value="NADP-DEPENDENT OXIDOREDUCTASE DOMAIN-CONTAINING PROTEIN"/>
    <property type="match status" value="1"/>
</dbReference>
<evidence type="ECO:0000313" key="5">
    <source>
        <dbReference type="EMBL" id="MEN2767602.1"/>
    </source>
</evidence>
<feature type="domain" description="NADP-dependent oxidoreductase" evidence="4">
    <location>
        <begin position="17"/>
        <end position="263"/>
    </location>
</feature>
<dbReference type="InterPro" id="IPR020471">
    <property type="entry name" value="AKR"/>
</dbReference>
<sequence>MILQEKYNLPNGIEIPKLGLGTWMIENEDMAQAVVDAVKIGYRHIDTAQAYANESGVGDGIRACGVNREELFITTKLAAEVKTYEEAITAIDQSLETMGLDYIDMMLIHSPQPWMEFGEEDRFFEGNREAWRALEEAYQAGKLRAIGLSNFQKEDLDNILSTCTVKPMVNQILAHISNTPLELIQYSQKLGILVEAYSPIAHGELLKNQQVVDIAEKYGVSVPQLSIRYDIQLGLLPLPKTANPEHMKNNAEVDFIISEADMEFLRNLERIKDYGEASVMPVFGGKLK</sequence>
<dbReference type="Pfam" id="PF00248">
    <property type="entry name" value="Aldo_ket_red"/>
    <property type="match status" value="1"/>
</dbReference>
<accession>A0ABU9XH53</accession>
<dbReference type="PROSITE" id="PS00798">
    <property type="entry name" value="ALDOKETO_REDUCTASE_1"/>
    <property type="match status" value="1"/>
</dbReference>
<keyword evidence="3" id="KW-0560">Oxidoreductase</keyword>
<organism evidence="5 6">
    <name type="scientific">Ornithinibacillus xuwenensis</name>
    <dbReference type="NCBI Taxonomy" id="3144668"/>
    <lineage>
        <taxon>Bacteria</taxon>
        <taxon>Bacillati</taxon>
        <taxon>Bacillota</taxon>
        <taxon>Bacilli</taxon>
        <taxon>Bacillales</taxon>
        <taxon>Bacillaceae</taxon>
        <taxon>Ornithinibacillus</taxon>
    </lineage>
</organism>
<dbReference type="RefSeq" id="WP_345825072.1">
    <property type="nucleotide sequence ID" value="NZ_JBDIML010000003.1"/>
</dbReference>
<dbReference type="SUPFAM" id="SSF51430">
    <property type="entry name" value="NAD(P)-linked oxidoreductase"/>
    <property type="match status" value="1"/>
</dbReference>
<reference evidence="5 6" key="1">
    <citation type="submission" date="2024-05" db="EMBL/GenBank/DDBJ databases">
        <authorList>
            <person name="Haq I."/>
            <person name="Ullah Z."/>
            <person name="Ahmad R."/>
            <person name="Li M."/>
            <person name="Tong Y."/>
        </authorList>
    </citation>
    <scope>NUCLEOTIDE SEQUENCE [LARGE SCALE GENOMIC DNA]</scope>
    <source>
        <strain evidence="5 6">16A2E</strain>
    </source>
</reference>
<dbReference type="PRINTS" id="PR00069">
    <property type="entry name" value="ALDKETRDTASE"/>
</dbReference>
<gene>
    <name evidence="5" type="ORF">ABC228_10415</name>
</gene>
<dbReference type="Proteomes" id="UP001444625">
    <property type="component" value="Unassembled WGS sequence"/>
</dbReference>
<keyword evidence="2" id="KW-0521">NADP</keyword>
<comment type="similarity">
    <text evidence="1">Belongs to the aldo/keto reductase family.</text>
</comment>
<protein>
    <submittedName>
        <fullName evidence="5">Aldo/keto reductase</fullName>
    </submittedName>
</protein>
<evidence type="ECO:0000259" key="4">
    <source>
        <dbReference type="Pfam" id="PF00248"/>
    </source>
</evidence>
<dbReference type="InterPro" id="IPR023210">
    <property type="entry name" value="NADP_OxRdtase_dom"/>
</dbReference>
<proteinExistence type="inferred from homology"/>
<dbReference type="EMBL" id="JBDIML010000003">
    <property type="protein sequence ID" value="MEN2767602.1"/>
    <property type="molecule type" value="Genomic_DNA"/>
</dbReference>
<evidence type="ECO:0000256" key="3">
    <source>
        <dbReference type="ARBA" id="ARBA00023002"/>
    </source>
</evidence>
<dbReference type="InterPro" id="IPR036812">
    <property type="entry name" value="NAD(P)_OxRdtase_dom_sf"/>
</dbReference>
<evidence type="ECO:0000313" key="6">
    <source>
        <dbReference type="Proteomes" id="UP001444625"/>
    </source>
</evidence>
<dbReference type="PANTHER" id="PTHR43827">
    <property type="entry name" value="2,5-DIKETO-D-GLUCONIC ACID REDUCTASE"/>
    <property type="match status" value="1"/>
</dbReference>
<evidence type="ECO:0000256" key="1">
    <source>
        <dbReference type="ARBA" id="ARBA00007905"/>
    </source>
</evidence>
<dbReference type="CDD" id="cd19071">
    <property type="entry name" value="AKR_AKR1-5-like"/>
    <property type="match status" value="1"/>
</dbReference>
<dbReference type="Gene3D" id="3.20.20.100">
    <property type="entry name" value="NADP-dependent oxidoreductase domain"/>
    <property type="match status" value="1"/>
</dbReference>